<dbReference type="Pfam" id="PF01713">
    <property type="entry name" value="Smr"/>
    <property type="match status" value="1"/>
</dbReference>
<organism evidence="3">
    <name type="scientific">hydrocarbon metagenome</name>
    <dbReference type="NCBI Taxonomy" id="938273"/>
    <lineage>
        <taxon>unclassified sequences</taxon>
        <taxon>metagenomes</taxon>
        <taxon>ecological metagenomes</taxon>
    </lineage>
</organism>
<dbReference type="SUPFAM" id="SSF160443">
    <property type="entry name" value="SMR domain-like"/>
    <property type="match status" value="1"/>
</dbReference>
<gene>
    <name evidence="3" type="ORF">ASZ90_019570</name>
</gene>
<sequence length="139" mass="15964">MKLEKVDLHGLSLDEALEKARGNLNWCIKNEVEVLDIIHGKGHHSSRNFSVIKKEIRKMLNEEPALKESGYRVVPGESDLPVALTFDEGHTLVVMRGLEKEHLGGKKQQEKNQRIYSNEGKKQRKEQKGINAEKRRKSR</sequence>
<name>A0A0W8E3X5_9ZZZZ</name>
<evidence type="ECO:0000259" key="2">
    <source>
        <dbReference type="PROSITE" id="PS50828"/>
    </source>
</evidence>
<feature type="compositionally biased region" description="Basic and acidic residues" evidence="1">
    <location>
        <begin position="100"/>
        <end position="113"/>
    </location>
</feature>
<dbReference type="InterPro" id="IPR036063">
    <property type="entry name" value="Smr_dom_sf"/>
</dbReference>
<evidence type="ECO:0000256" key="1">
    <source>
        <dbReference type="SAM" id="MobiDB-lite"/>
    </source>
</evidence>
<proteinExistence type="predicted"/>
<accession>A0A0W8E3X5</accession>
<feature type="region of interest" description="Disordered" evidence="1">
    <location>
        <begin position="100"/>
        <end position="139"/>
    </location>
</feature>
<comment type="caution">
    <text evidence="3">The sequence shown here is derived from an EMBL/GenBank/DDBJ whole genome shotgun (WGS) entry which is preliminary data.</text>
</comment>
<evidence type="ECO:0000313" key="3">
    <source>
        <dbReference type="EMBL" id="KUG03027.1"/>
    </source>
</evidence>
<dbReference type="SMART" id="SM00463">
    <property type="entry name" value="SMR"/>
    <property type="match status" value="1"/>
</dbReference>
<protein>
    <recommendedName>
        <fullName evidence="2">Smr domain-containing protein</fullName>
    </recommendedName>
</protein>
<dbReference type="EMBL" id="LNQE01001896">
    <property type="protein sequence ID" value="KUG03027.1"/>
    <property type="molecule type" value="Genomic_DNA"/>
</dbReference>
<reference evidence="3" key="1">
    <citation type="journal article" date="2015" name="Proc. Natl. Acad. Sci. U.S.A.">
        <title>Networks of energetic and metabolic interactions define dynamics in microbial communities.</title>
        <authorList>
            <person name="Embree M."/>
            <person name="Liu J.K."/>
            <person name="Al-Bassam M.M."/>
            <person name="Zengler K."/>
        </authorList>
    </citation>
    <scope>NUCLEOTIDE SEQUENCE</scope>
</reference>
<dbReference type="InterPro" id="IPR002625">
    <property type="entry name" value="Smr_dom"/>
</dbReference>
<dbReference type="AlphaFoldDB" id="A0A0W8E3X5"/>
<dbReference type="Gene3D" id="3.30.1370.110">
    <property type="match status" value="1"/>
</dbReference>
<feature type="domain" description="Smr" evidence="2">
    <location>
        <begin position="6"/>
        <end position="62"/>
    </location>
</feature>
<dbReference type="PROSITE" id="PS50828">
    <property type="entry name" value="SMR"/>
    <property type="match status" value="1"/>
</dbReference>